<name>A0A388MB34_CHABU</name>
<reference evidence="2 3" key="1">
    <citation type="journal article" date="2018" name="Cell">
        <title>The Chara Genome: Secondary Complexity and Implications for Plant Terrestrialization.</title>
        <authorList>
            <person name="Nishiyama T."/>
            <person name="Sakayama H."/>
            <person name="Vries J.D."/>
            <person name="Buschmann H."/>
            <person name="Saint-Marcoux D."/>
            <person name="Ullrich K.K."/>
            <person name="Haas F.B."/>
            <person name="Vanderstraeten L."/>
            <person name="Becker D."/>
            <person name="Lang D."/>
            <person name="Vosolsobe S."/>
            <person name="Rombauts S."/>
            <person name="Wilhelmsson P.K.I."/>
            <person name="Janitza P."/>
            <person name="Kern R."/>
            <person name="Heyl A."/>
            <person name="Rumpler F."/>
            <person name="Villalobos L.I.A.C."/>
            <person name="Clay J.M."/>
            <person name="Skokan R."/>
            <person name="Toyoda A."/>
            <person name="Suzuki Y."/>
            <person name="Kagoshima H."/>
            <person name="Schijlen E."/>
            <person name="Tajeshwar N."/>
            <person name="Catarino B."/>
            <person name="Hetherington A.J."/>
            <person name="Saltykova A."/>
            <person name="Bonnot C."/>
            <person name="Breuninger H."/>
            <person name="Symeonidi A."/>
            <person name="Radhakrishnan G.V."/>
            <person name="Van Nieuwerburgh F."/>
            <person name="Deforce D."/>
            <person name="Chang C."/>
            <person name="Karol K.G."/>
            <person name="Hedrich R."/>
            <person name="Ulvskov P."/>
            <person name="Glockner G."/>
            <person name="Delwiche C.F."/>
            <person name="Petrasek J."/>
            <person name="Van de Peer Y."/>
            <person name="Friml J."/>
            <person name="Beilby M."/>
            <person name="Dolan L."/>
            <person name="Kohara Y."/>
            <person name="Sugano S."/>
            <person name="Fujiyama A."/>
            <person name="Delaux P.-M."/>
            <person name="Quint M."/>
            <person name="TheiBen G."/>
            <person name="Hagemann M."/>
            <person name="Harholt J."/>
            <person name="Dunand C."/>
            <person name="Zachgo S."/>
            <person name="Langdale J."/>
            <person name="Maumus F."/>
            <person name="Straeten D.V.D."/>
            <person name="Gould S.B."/>
            <person name="Rensing S.A."/>
        </authorList>
    </citation>
    <scope>NUCLEOTIDE SEQUENCE [LARGE SCALE GENOMIC DNA]</scope>
    <source>
        <strain evidence="2 3">S276</strain>
    </source>
</reference>
<evidence type="ECO:0000313" key="3">
    <source>
        <dbReference type="Proteomes" id="UP000265515"/>
    </source>
</evidence>
<protein>
    <submittedName>
        <fullName evidence="2">Uncharacterized protein</fullName>
    </submittedName>
</protein>
<dbReference type="EMBL" id="BFEA01000950">
    <property type="protein sequence ID" value="GBG91791.1"/>
    <property type="molecule type" value="Genomic_DNA"/>
</dbReference>
<evidence type="ECO:0000256" key="1">
    <source>
        <dbReference type="SAM" id="MobiDB-lite"/>
    </source>
</evidence>
<dbReference type="AlphaFoldDB" id="A0A388MB34"/>
<feature type="non-terminal residue" evidence="2">
    <location>
        <position position="130"/>
    </location>
</feature>
<feature type="compositionally biased region" description="Basic and acidic residues" evidence="1">
    <location>
        <begin position="17"/>
        <end position="27"/>
    </location>
</feature>
<proteinExistence type="predicted"/>
<dbReference type="InterPro" id="IPR044232">
    <property type="entry name" value="PUX1"/>
</dbReference>
<feature type="compositionally biased region" description="Polar residues" evidence="1">
    <location>
        <begin position="30"/>
        <end position="47"/>
    </location>
</feature>
<comment type="caution">
    <text evidence="2">The sequence shown here is derived from an EMBL/GenBank/DDBJ whole genome shotgun (WGS) entry which is preliminary data.</text>
</comment>
<dbReference type="GO" id="GO:0032984">
    <property type="term" value="P:protein-containing complex disassembly"/>
    <property type="evidence" value="ECO:0007669"/>
    <property type="project" value="InterPro"/>
</dbReference>
<accession>A0A388MB34</accession>
<dbReference type="PANTHER" id="PTHR47557:SF2">
    <property type="entry name" value="PLANT UBX DOMAIN-CONTAINING PROTEIN 1"/>
    <property type="match status" value="1"/>
</dbReference>
<gene>
    <name evidence="2" type="ORF">CBR_g53680</name>
</gene>
<feature type="region of interest" description="Disordered" evidence="1">
    <location>
        <begin position="1"/>
        <end position="47"/>
    </location>
</feature>
<dbReference type="GO" id="GO:0051117">
    <property type="term" value="F:ATPase binding"/>
    <property type="evidence" value="ECO:0007669"/>
    <property type="project" value="InterPro"/>
</dbReference>
<organism evidence="2 3">
    <name type="scientific">Chara braunii</name>
    <name type="common">Braun's stonewort</name>
    <dbReference type="NCBI Taxonomy" id="69332"/>
    <lineage>
        <taxon>Eukaryota</taxon>
        <taxon>Viridiplantae</taxon>
        <taxon>Streptophyta</taxon>
        <taxon>Charophyceae</taxon>
        <taxon>Charales</taxon>
        <taxon>Characeae</taxon>
        <taxon>Chara</taxon>
    </lineage>
</organism>
<dbReference type="OrthoDB" id="440781at2759"/>
<dbReference type="Gramene" id="GBG91791">
    <property type="protein sequence ID" value="GBG91791"/>
    <property type="gene ID" value="CBR_g53680"/>
</dbReference>
<evidence type="ECO:0000313" key="2">
    <source>
        <dbReference type="EMBL" id="GBG91791.1"/>
    </source>
</evidence>
<keyword evidence="3" id="KW-1185">Reference proteome</keyword>
<dbReference type="Proteomes" id="UP000265515">
    <property type="component" value="Unassembled WGS sequence"/>
</dbReference>
<dbReference type="PANTHER" id="PTHR47557">
    <property type="entry name" value="PLANT UBX DOMAIN-CONTAINING PROTEIN 1"/>
    <property type="match status" value="1"/>
</dbReference>
<sequence>MEDQHVRDTQPVISDVAENRFARDGRISIDGSSDGANTSTAGTTSLEDGSLGFVPGIGRRLRVFLQAAARPDTASSMRSMDEDDLPDEAYEFTAEDYARIMASKKPEEIHLKTRKIRDKEQAEKLRNLKK</sequence>